<accession>Q1IUV4</accession>
<feature type="compositionally biased region" description="Gly residues" evidence="7">
    <location>
        <begin position="297"/>
        <end position="307"/>
    </location>
</feature>
<dbReference type="eggNOG" id="COG0577">
    <property type="taxonomic scope" value="Bacteria"/>
</dbReference>
<evidence type="ECO:0000313" key="12">
    <source>
        <dbReference type="Proteomes" id="UP000002432"/>
    </source>
</evidence>
<organism evidence="11 12">
    <name type="scientific">Koribacter versatilis (strain Ellin345)</name>
    <dbReference type="NCBI Taxonomy" id="204669"/>
    <lineage>
        <taxon>Bacteria</taxon>
        <taxon>Pseudomonadati</taxon>
        <taxon>Acidobacteriota</taxon>
        <taxon>Terriglobia</taxon>
        <taxon>Terriglobales</taxon>
        <taxon>Candidatus Korobacteraceae</taxon>
        <taxon>Candidatus Korobacter</taxon>
    </lineage>
</organism>
<evidence type="ECO:0000259" key="9">
    <source>
        <dbReference type="Pfam" id="PF02687"/>
    </source>
</evidence>
<dbReference type="InterPro" id="IPR025857">
    <property type="entry name" value="MacB_PCD"/>
</dbReference>
<keyword evidence="12" id="KW-1185">Reference proteome</keyword>
<gene>
    <name evidence="11" type="ordered locus">Acid345_0341</name>
</gene>
<feature type="transmembrane region" description="Helical" evidence="8">
    <location>
        <begin position="755"/>
        <end position="776"/>
    </location>
</feature>
<dbReference type="KEGG" id="aba:Acid345_0341"/>
<evidence type="ECO:0000313" key="11">
    <source>
        <dbReference type="EMBL" id="ABF39346.1"/>
    </source>
</evidence>
<feature type="transmembrane region" description="Helical" evidence="8">
    <location>
        <begin position="799"/>
        <end position="820"/>
    </location>
</feature>
<dbReference type="EMBL" id="CP000360">
    <property type="protein sequence ID" value="ABF39346.1"/>
    <property type="molecule type" value="Genomic_DNA"/>
</dbReference>
<dbReference type="HOGENOM" id="CLU_009433_1_0_0"/>
<feature type="transmembrane region" description="Helical" evidence="8">
    <location>
        <begin position="398"/>
        <end position="420"/>
    </location>
</feature>
<keyword evidence="2" id="KW-1003">Cell membrane</keyword>
<reference evidence="11 12" key="1">
    <citation type="journal article" date="2009" name="Appl. Environ. Microbiol.">
        <title>Three genomes from the phylum Acidobacteria provide insight into the lifestyles of these microorganisms in soils.</title>
        <authorList>
            <person name="Ward N.L."/>
            <person name="Challacombe J.F."/>
            <person name="Janssen P.H."/>
            <person name="Henrissat B."/>
            <person name="Coutinho P.M."/>
            <person name="Wu M."/>
            <person name="Xie G."/>
            <person name="Haft D.H."/>
            <person name="Sait M."/>
            <person name="Badger J."/>
            <person name="Barabote R.D."/>
            <person name="Bradley B."/>
            <person name="Brettin T.S."/>
            <person name="Brinkac L.M."/>
            <person name="Bruce D."/>
            <person name="Creasy T."/>
            <person name="Daugherty S.C."/>
            <person name="Davidsen T.M."/>
            <person name="DeBoy R.T."/>
            <person name="Detter J.C."/>
            <person name="Dodson R.J."/>
            <person name="Durkin A.S."/>
            <person name="Ganapathy A."/>
            <person name="Gwinn-Giglio M."/>
            <person name="Han C.S."/>
            <person name="Khouri H."/>
            <person name="Kiss H."/>
            <person name="Kothari S.P."/>
            <person name="Madupu R."/>
            <person name="Nelson K.E."/>
            <person name="Nelson W.C."/>
            <person name="Paulsen I."/>
            <person name="Penn K."/>
            <person name="Ren Q."/>
            <person name="Rosovitz M.J."/>
            <person name="Selengut J.D."/>
            <person name="Shrivastava S."/>
            <person name="Sullivan S.A."/>
            <person name="Tapia R."/>
            <person name="Thompson L.S."/>
            <person name="Watkins K.L."/>
            <person name="Yang Q."/>
            <person name="Yu C."/>
            <person name="Zafar N."/>
            <person name="Zhou L."/>
            <person name="Kuske C.R."/>
        </authorList>
    </citation>
    <scope>NUCLEOTIDE SEQUENCE [LARGE SCALE GENOMIC DNA]</scope>
    <source>
        <strain evidence="11 12">Ellin345</strain>
    </source>
</reference>
<evidence type="ECO:0000256" key="2">
    <source>
        <dbReference type="ARBA" id="ARBA00022475"/>
    </source>
</evidence>
<dbReference type="PANTHER" id="PTHR30572:SF4">
    <property type="entry name" value="ABC TRANSPORTER PERMEASE YTRF"/>
    <property type="match status" value="1"/>
</dbReference>
<sequence>MGRILQDLRYGLRMLGKRPAFTLLIVLSLALGIGANTAIFSAVNAVMLKTLPVYNPAQLKLMQWTVPTSDFPDAYLEDLEGSFTRVAGGRFGSYSFSYPAYEDFAAKNHSFDTTFAFAANEENVNVGLNGHASNATLVGISGNFFSGMGLSPVAGRGLQPSDDATGAQPVVVISHKFWQKQFGGQASAIGGTIDVNGSPMTVVGVAPPEFFGVDPSIEPDVYVAMHWYAEQLDKLNNPLLSMADKQAEPNSYLRSRRAWWVGVIGRIKPGVSDATANAELSVLFSQALDTKKQSEGGTEGLFGGDGGAPEEHAQAAKKAPPQIGTVPLARGLDSLRRNFSTSLWLLMGMVGLVLLITCSNVAALLLTRATSRQKEVAVRVSLGAPKSRIIRQVFTESLLLGILGGIGGLVVARWATALLVQLMSSGRSAVHVELAPDATVLAFAFGITFLSALVFGVAPAWHAAKVQPLTTLKQTAGSVTNRNFFSGKVLVAVQIALSFVLLVACGLFLRTLGRLQNVDLGYQRANMTRFTVSPGLNGYTNDQLIAYYHNMQSQLGAAPGVQAVTFSLHGPIGSGSSVTTGRIQGYTPEGKDVDIYRHDVGPAYFETLQIPILLGRGIGEVDGPTAPQVAVINEALAKKYFRGDNPIGHQINLGSVKKPRPYQIVGVARDVKYAQIREEVPPTAYFSYIQRKEVPQFMTFEVRSTLPQGTLVALIEKTAMQLDKTVPVEKIHTEEEVVGQVLFLERTFAMLSSGFGVLALLLAAIGLYGTIAYTVAQRTNEIGIRMALGADRTRIVRMVLREIGIVVVAGLAVGLPVAWFASKTLQSQLFGLSPHDALSLGLALLTIFLVAVLAGSIPARRASRVEPMEALRYE</sequence>
<feature type="transmembrane region" description="Helical" evidence="8">
    <location>
        <begin position="485"/>
        <end position="509"/>
    </location>
</feature>
<name>Q1IUV4_KORVE</name>
<dbReference type="GO" id="GO:0022857">
    <property type="term" value="F:transmembrane transporter activity"/>
    <property type="evidence" value="ECO:0007669"/>
    <property type="project" value="TreeGrafter"/>
</dbReference>
<evidence type="ECO:0000256" key="7">
    <source>
        <dbReference type="SAM" id="MobiDB-lite"/>
    </source>
</evidence>
<evidence type="ECO:0000256" key="3">
    <source>
        <dbReference type="ARBA" id="ARBA00022692"/>
    </source>
</evidence>
<feature type="domain" description="MacB-like periplasmic core" evidence="10">
    <location>
        <begin position="22"/>
        <end position="280"/>
    </location>
</feature>
<proteinExistence type="inferred from homology"/>
<comment type="subcellular location">
    <subcellularLocation>
        <location evidence="1">Cell membrane</location>
        <topology evidence="1">Multi-pass membrane protein</topology>
    </subcellularLocation>
</comment>
<feature type="transmembrane region" description="Helical" evidence="8">
    <location>
        <begin position="343"/>
        <end position="366"/>
    </location>
</feature>
<evidence type="ECO:0000259" key="10">
    <source>
        <dbReference type="Pfam" id="PF12704"/>
    </source>
</evidence>
<dbReference type="RefSeq" id="WP_011521148.1">
    <property type="nucleotide sequence ID" value="NC_008009.1"/>
</dbReference>
<keyword evidence="4 8" id="KW-1133">Transmembrane helix</keyword>
<dbReference type="Proteomes" id="UP000002432">
    <property type="component" value="Chromosome"/>
</dbReference>
<feature type="domain" description="ABC3 transporter permease C-terminal" evidence="9">
    <location>
        <begin position="755"/>
        <end position="867"/>
    </location>
</feature>
<dbReference type="InterPro" id="IPR017800">
    <property type="entry name" value="ADOP"/>
</dbReference>
<dbReference type="Pfam" id="PF12704">
    <property type="entry name" value="MacB_PCD"/>
    <property type="match status" value="2"/>
</dbReference>
<dbReference type="GO" id="GO:0005886">
    <property type="term" value="C:plasma membrane"/>
    <property type="evidence" value="ECO:0007669"/>
    <property type="project" value="UniProtKB-SubCell"/>
</dbReference>
<comment type="similarity">
    <text evidence="6">Belongs to the ABC-4 integral membrane protein family.</text>
</comment>
<feature type="transmembrane region" description="Helical" evidence="8">
    <location>
        <begin position="21"/>
        <end position="43"/>
    </location>
</feature>
<evidence type="ECO:0000256" key="6">
    <source>
        <dbReference type="ARBA" id="ARBA00038076"/>
    </source>
</evidence>
<dbReference type="Pfam" id="PF02687">
    <property type="entry name" value="FtsX"/>
    <property type="match status" value="2"/>
</dbReference>
<dbReference type="PANTHER" id="PTHR30572">
    <property type="entry name" value="MEMBRANE COMPONENT OF TRANSPORTER-RELATED"/>
    <property type="match status" value="1"/>
</dbReference>
<evidence type="ECO:0000256" key="4">
    <source>
        <dbReference type="ARBA" id="ARBA00022989"/>
    </source>
</evidence>
<feature type="region of interest" description="Disordered" evidence="7">
    <location>
        <begin position="293"/>
        <end position="320"/>
    </location>
</feature>
<feature type="domain" description="ABC3 transporter permease C-terminal" evidence="9">
    <location>
        <begin position="349"/>
        <end position="468"/>
    </location>
</feature>
<dbReference type="InterPro" id="IPR050250">
    <property type="entry name" value="Macrolide_Exporter_MacB"/>
</dbReference>
<evidence type="ECO:0000256" key="1">
    <source>
        <dbReference type="ARBA" id="ARBA00004651"/>
    </source>
</evidence>
<dbReference type="EnsemblBacteria" id="ABF39346">
    <property type="protein sequence ID" value="ABF39346"/>
    <property type="gene ID" value="Acid345_0341"/>
</dbReference>
<feature type="transmembrane region" description="Helical" evidence="8">
    <location>
        <begin position="440"/>
        <end position="464"/>
    </location>
</feature>
<keyword evidence="5 8" id="KW-0472">Membrane</keyword>
<keyword evidence="3 8" id="KW-0812">Transmembrane</keyword>
<dbReference type="STRING" id="204669.Acid345_0341"/>
<evidence type="ECO:0000256" key="5">
    <source>
        <dbReference type="ARBA" id="ARBA00023136"/>
    </source>
</evidence>
<feature type="domain" description="MacB-like periplasmic core" evidence="10">
    <location>
        <begin position="495"/>
        <end position="687"/>
    </location>
</feature>
<protein>
    <submittedName>
        <fullName evidence="11">ABC efflux pump, inner membrane subunit</fullName>
    </submittedName>
</protein>
<dbReference type="InterPro" id="IPR003838">
    <property type="entry name" value="ABC3_permease_C"/>
</dbReference>
<evidence type="ECO:0000256" key="8">
    <source>
        <dbReference type="SAM" id="Phobius"/>
    </source>
</evidence>
<dbReference type="AlphaFoldDB" id="Q1IUV4"/>
<dbReference type="OrthoDB" id="101094at2"/>
<dbReference type="NCBIfam" id="TIGR03434">
    <property type="entry name" value="ADOP"/>
    <property type="match status" value="1"/>
</dbReference>
<feature type="transmembrane region" description="Helical" evidence="8">
    <location>
        <begin position="840"/>
        <end position="859"/>
    </location>
</feature>